<feature type="transmembrane region" description="Helical" evidence="17">
    <location>
        <begin position="296"/>
        <end position="318"/>
    </location>
</feature>
<keyword evidence="11 17" id="KW-1133">Transmembrane helix</keyword>
<keyword evidence="7 17" id="KW-0679">Respiratory chain</keyword>
<feature type="transmembrane region" description="Helical" evidence="17">
    <location>
        <begin position="53"/>
        <end position="70"/>
    </location>
</feature>
<evidence type="ECO:0000256" key="12">
    <source>
        <dbReference type="ARBA" id="ARBA00023027"/>
    </source>
</evidence>
<evidence type="ECO:0000256" key="6">
    <source>
        <dbReference type="ARBA" id="ARBA00022448"/>
    </source>
</evidence>
<evidence type="ECO:0000259" key="18">
    <source>
        <dbReference type="Pfam" id="PF00361"/>
    </source>
</evidence>
<dbReference type="GO" id="GO:0048039">
    <property type="term" value="F:ubiquinone binding"/>
    <property type="evidence" value="ECO:0007669"/>
    <property type="project" value="TreeGrafter"/>
</dbReference>
<keyword evidence="6 17" id="KW-0813">Transport</keyword>
<sequence>MTKNLFYSCGLVFFFCYSFFSTKFSSTWTSLLLLLSSWIFMLMVLSWHPSSNLYYLLLISVLFLLLVLTFTSSSLISFYIFFESSLIPTMLLILGWGYQPERLPASLYFLFYTLIASLPLLFILLGMNWKFQSLYVLFLPSTSDQIFHLFISLAFLVKLPMYFVHIWLPKAHVEAPVTGSMVLAAVLLKLGGYGLFLIQPLMGGAPILFVILIAVWGGLLSCILSLRQTDVKSLIAYSSVAHMSFVIAGMLIFNLYGSNGSLIMMLAHGLCSSGLFYLSFLIYSRLGSRSFLITRGILIISPFMVLWWFLLIVFNMGVPPSFNLISELMIFISMSSLSILILSLVGLTSFFSACYCLYLYSASSHGELLYLNGSSPFPLSESLVSSLHFIPLVILTTL</sequence>
<evidence type="ECO:0000256" key="16">
    <source>
        <dbReference type="ARBA" id="ARBA00049551"/>
    </source>
</evidence>
<dbReference type="InterPro" id="IPR001750">
    <property type="entry name" value="ND/Mrp_TM"/>
</dbReference>
<dbReference type="PANTHER" id="PTHR43507:SF20">
    <property type="entry name" value="NADH-UBIQUINONE OXIDOREDUCTASE CHAIN 4"/>
    <property type="match status" value="1"/>
</dbReference>
<accession>A0A8K1MGM8</accession>
<evidence type="ECO:0000256" key="2">
    <source>
        <dbReference type="ARBA" id="ARBA00004225"/>
    </source>
</evidence>
<feature type="transmembrane region" description="Helical" evidence="17">
    <location>
        <begin position="180"/>
        <end position="201"/>
    </location>
</feature>
<evidence type="ECO:0000256" key="10">
    <source>
        <dbReference type="ARBA" id="ARBA00022982"/>
    </source>
</evidence>
<geneLocation type="mitochondrion" evidence="19"/>
<evidence type="ECO:0000313" key="19">
    <source>
        <dbReference type="EMBL" id="UBX38433.1"/>
    </source>
</evidence>
<evidence type="ECO:0000256" key="11">
    <source>
        <dbReference type="ARBA" id="ARBA00022989"/>
    </source>
</evidence>
<evidence type="ECO:0000256" key="7">
    <source>
        <dbReference type="ARBA" id="ARBA00022660"/>
    </source>
</evidence>
<evidence type="ECO:0000256" key="17">
    <source>
        <dbReference type="RuleBase" id="RU003297"/>
    </source>
</evidence>
<feature type="transmembrane region" description="Helical" evidence="17">
    <location>
        <begin position="207"/>
        <end position="227"/>
    </location>
</feature>
<keyword evidence="8 17" id="KW-0812">Transmembrane</keyword>
<feature type="transmembrane region" description="Helical" evidence="17">
    <location>
        <begin position="5"/>
        <end position="22"/>
    </location>
</feature>
<dbReference type="GO" id="GO:0003954">
    <property type="term" value="F:NADH dehydrogenase activity"/>
    <property type="evidence" value="ECO:0007669"/>
    <property type="project" value="TreeGrafter"/>
</dbReference>
<evidence type="ECO:0000256" key="13">
    <source>
        <dbReference type="ARBA" id="ARBA00023075"/>
    </source>
</evidence>
<keyword evidence="10 17" id="KW-0249">Electron transport</keyword>
<feature type="transmembrane region" description="Helical" evidence="17">
    <location>
        <begin position="76"/>
        <end position="98"/>
    </location>
</feature>
<dbReference type="InterPro" id="IPR003918">
    <property type="entry name" value="NADH_UbQ_OxRdtase"/>
</dbReference>
<keyword evidence="15 17" id="KW-0472">Membrane</keyword>
<protein>
    <recommendedName>
        <fullName evidence="5 17">NADH-ubiquinone oxidoreductase chain 4</fullName>
        <ecNumber evidence="4 17">7.1.1.2</ecNumber>
    </recommendedName>
</protein>
<evidence type="ECO:0000256" key="5">
    <source>
        <dbReference type="ARBA" id="ARBA00021006"/>
    </source>
</evidence>
<dbReference type="EMBL" id="MZ853171">
    <property type="protein sequence ID" value="UBX38433.1"/>
    <property type="molecule type" value="Genomic_DNA"/>
</dbReference>
<feature type="domain" description="NADH:quinone oxidoreductase/Mrp antiporter transmembrane" evidence="18">
    <location>
        <begin position="72"/>
        <end position="351"/>
    </location>
</feature>
<keyword evidence="12 17" id="KW-0520">NAD</keyword>
<evidence type="ECO:0000256" key="1">
    <source>
        <dbReference type="ARBA" id="ARBA00003257"/>
    </source>
</evidence>
<feature type="transmembrane region" description="Helical" evidence="17">
    <location>
        <begin position="330"/>
        <end position="360"/>
    </location>
</feature>
<evidence type="ECO:0000256" key="14">
    <source>
        <dbReference type="ARBA" id="ARBA00023128"/>
    </source>
</evidence>
<keyword evidence="14 17" id="KW-0496">Mitochondrion</keyword>
<organism evidence="19">
    <name type="scientific">Branchinecta paludosa</name>
    <dbReference type="NCBI Taxonomy" id="111186"/>
    <lineage>
        <taxon>Eukaryota</taxon>
        <taxon>Metazoa</taxon>
        <taxon>Ecdysozoa</taxon>
        <taxon>Arthropoda</taxon>
        <taxon>Crustacea</taxon>
        <taxon>Branchiopoda</taxon>
        <taxon>Anostraca</taxon>
        <taxon>Branchinectidae</taxon>
        <taxon>Branchinecta</taxon>
    </lineage>
</organism>
<comment type="function">
    <text evidence="17">Core subunit of the mitochondrial membrane respiratory chain NADH dehydrogenase (Complex I) which catalyzes electron transfer from NADH through the respiratory chain, using ubiquinone as an electron acceptor. Essential for the catalytic activity and assembly of complex I.</text>
</comment>
<dbReference type="PANTHER" id="PTHR43507">
    <property type="entry name" value="NADH-UBIQUINONE OXIDOREDUCTASE CHAIN 4"/>
    <property type="match status" value="1"/>
</dbReference>
<dbReference type="PRINTS" id="PR01437">
    <property type="entry name" value="NUOXDRDTASE4"/>
</dbReference>
<evidence type="ECO:0000256" key="9">
    <source>
        <dbReference type="ARBA" id="ARBA00022967"/>
    </source>
</evidence>
<evidence type="ECO:0000256" key="4">
    <source>
        <dbReference type="ARBA" id="ARBA00012944"/>
    </source>
</evidence>
<keyword evidence="13 17" id="KW-0830">Ubiquinone</keyword>
<keyword evidence="9" id="KW-1278">Translocase</keyword>
<gene>
    <name evidence="19" type="primary">ND4</name>
</gene>
<comment type="subcellular location">
    <subcellularLocation>
        <location evidence="2 17">Mitochondrion membrane</location>
        <topology evidence="2 17">Multi-pass membrane protein</topology>
    </subcellularLocation>
</comment>
<evidence type="ECO:0000256" key="8">
    <source>
        <dbReference type="ARBA" id="ARBA00022692"/>
    </source>
</evidence>
<dbReference type="GO" id="GO:0015990">
    <property type="term" value="P:electron transport coupled proton transport"/>
    <property type="evidence" value="ECO:0007669"/>
    <property type="project" value="TreeGrafter"/>
</dbReference>
<name>A0A8K1MGM8_9CRUS</name>
<dbReference type="Pfam" id="PF00361">
    <property type="entry name" value="Proton_antipo_M"/>
    <property type="match status" value="1"/>
</dbReference>
<comment type="function">
    <text evidence="1">Core subunit of the mitochondrial membrane respiratory chain NADH dehydrogenase (Complex I) that is believed to belong to the minimal assembly required for catalysis. Complex I functions in the transfer of electrons from NADH to the respiratory chain. The immediate electron acceptor for the enzyme is believed to be ubiquinone.</text>
</comment>
<feature type="transmembrane region" description="Helical" evidence="17">
    <location>
        <begin position="105"/>
        <end position="126"/>
    </location>
</feature>
<dbReference type="EC" id="7.1.1.2" evidence="4 17"/>
<comment type="similarity">
    <text evidence="3 17">Belongs to the complex I subunit 4 family.</text>
</comment>
<reference evidence="19" key="1">
    <citation type="submission" date="2021-08" db="EMBL/GenBank/DDBJ databases">
        <title>The complete mitochondrial genome of the Arctic fairy shrimp Branchinecta paludosa (Anostraca, Branchinectidae) from Sirius Passet, North Greenland.</title>
        <authorList>
            <person name="Kim B.-M."/>
            <person name="Kihm J.-H."/>
            <person name="Park T.-Y."/>
        </authorList>
    </citation>
    <scope>NUCLEOTIDE SEQUENCE</scope>
</reference>
<comment type="catalytic activity">
    <reaction evidence="16 17">
        <text>a ubiquinone + NADH + 5 H(+)(in) = a ubiquinol + NAD(+) + 4 H(+)(out)</text>
        <dbReference type="Rhea" id="RHEA:29091"/>
        <dbReference type="Rhea" id="RHEA-COMP:9565"/>
        <dbReference type="Rhea" id="RHEA-COMP:9566"/>
        <dbReference type="ChEBI" id="CHEBI:15378"/>
        <dbReference type="ChEBI" id="CHEBI:16389"/>
        <dbReference type="ChEBI" id="CHEBI:17976"/>
        <dbReference type="ChEBI" id="CHEBI:57540"/>
        <dbReference type="ChEBI" id="CHEBI:57945"/>
        <dbReference type="EC" id="7.1.1.2"/>
    </reaction>
</comment>
<dbReference type="AlphaFoldDB" id="A0A8K1MGM8"/>
<proteinExistence type="inferred from homology"/>
<feature type="transmembrane region" description="Helical" evidence="17">
    <location>
        <begin position="262"/>
        <end position="284"/>
    </location>
</feature>
<feature type="transmembrane region" description="Helical" evidence="17">
    <location>
        <begin position="146"/>
        <end position="168"/>
    </location>
</feature>
<dbReference type="GO" id="GO:0008137">
    <property type="term" value="F:NADH dehydrogenase (ubiquinone) activity"/>
    <property type="evidence" value="ECO:0007669"/>
    <property type="project" value="UniProtKB-UniRule"/>
</dbReference>
<evidence type="ECO:0000256" key="15">
    <source>
        <dbReference type="ARBA" id="ARBA00023136"/>
    </source>
</evidence>
<evidence type="ECO:0000256" key="3">
    <source>
        <dbReference type="ARBA" id="ARBA00009025"/>
    </source>
</evidence>
<dbReference type="GO" id="GO:0031966">
    <property type="term" value="C:mitochondrial membrane"/>
    <property type="evidence" value="ECO:0007669"/>
    <property type="project" value="UniProtKB-SubCell"/>
</dbReference>
<dbReference type="GO" id="GO:0042773">
    <property type="term" value="P:ATP synthesis coupled electron transport"/>
    <property type="evidence" value="ECO:0007669"/>
    <property type="project" value="InterPro"/>
</dbReference>
<feature type="transmembrane region" description="Helical" evidence="17">
    <location>
        <begin position="28"/>
        <end position="46"/>
    </location>
</feature>
<feature type="transmembrane region" description="Helical" evidence="17">
    <location>
        <begin position="234"/>
        <end position="256"/>
    </location>
</feature>